<evidence type="ECO:0000313" key="3">
    <source>
        <dbReference type="Proteomes" id="UP001151760"/>
    </source>
</evidence>
<feature type="compositionally biased region" description="Basic and acidic residues" evidence="1">
    <location>
        <begin position="48"/>
        <end position="63"/>
    </location>
</feature>
<comment type="caution">
    <text evidence="2">The sequence shown here is derived from an EMBL/GenBank/DDBJ whole genome shotgun (WGS) entry which is preliminary data.</text>
</comment>
<evidence type="ECO:0008006" key="4">
    <source>
        <dbReference type="Google" id="ProtNLM"/>
    </source>
</evidence>
<reference evidence="2" key="2">
    <citation type="submission" date="2022-01" db="EMBL/GenBank/DDBJ databases">
        <authorList>
            <person name="Yamashiro T."/>
            <person name="Shiraishi A."/>
            <person name="Satake H."/>
            <person name="Nakayama K."/>
        </authorList>
    </citation>
    <scope>NUCLEOTIDE SEQUENCE</scope>
</reference>
<dbReference type="Proteomes" id="UP001151760">
    <property type="component" value="Unassembled WGS sequence"/>
</dbReference>
<name>A0ABQ4XEJ0_9ASTR</name>
<keyword evidence="3" id="KW-1185">Reference proteome</keyword>
<organism evidence="2 3">
    <name type="scientific">Tanacetum coccineum</name>
    <dbReference type="NCBI Taxonomy" id="301880"/>
    <lineage>
        <taxon>Eukaryota</taxon>
        <taxon>Viridiplantae</taxon>
        <taxon>Streptophyta</taxon>
        <taxon>Embryophyta</taxon>
        <taxon>Tracheophyta</taxon>
        <taxon>Spermatophyta</taxon>
        <taxon>Magnoliopsida</taxon>
        <taxon>eudicotyledons</taxon>
        <taxon>Gunneridae</taxon>
        <taxon>Pentapetalae</taxon>
        <taxon>asterids</taxon>
        <taxon>campanulids</taxon>
        <taxon>Asterales</taxon>
        <taxon>Asteraceae</taxon>
        <taxon>Asteroideae</taxon>
        <taxon>Anthemideae</taxon>
        <taxon>Anthemidinae</taxon>
        <taxon>Tanacetum</taxon>
    </lineage>
</organism>
<reference evidence="2" key="1">
    <citation type="journal article" date="2022" name="Int. J. Mol. Sci.">
        <title>Draft Genome of Tanacetum Coccineum: Genomic Comparison of Closely Related Tanacetum-Family Plants.</title>
        <authorList>
            <person name="Yamashiro T."/>
            <person name="Shiraishi A."/>
            <person name="Nakayama K."/>
            <person name="Satake H."/>
        </authorList>
    </citation>
    <scope>NUCLEOTIDE SEQUENCE</scope>
</reference>
<evidence type="ECO:0000313" key="2">
    <source>
        <dbReference type="EMBL" id="GJS63487.1"/>
    </source>
</evidence>
<feature type="region of interest" description="Disordered" evidence="1">
    <location>
        <begin position="40"/>
        <end position="81"/>
    </location>
</feature>
<evidence type="ECO:0000256" key="1">
    <source>
        <dbReference type="SAM" id="MobiDB-lite"/>
    </source>
</evidence>
<sequence>MPPRRNRDINDLYEQELEQRIIARMNERFDQFVDQFVDRMNDMMNPRSRGDHNGQRSGGKESKNLFFEGDGSSSDEQPDRPRTLFVEPIIWDIWDDEEEYPFDVVYRNKITQIESVDSNEYQKQ</sequence>
<proteinExistence type="predicted"/>
<gene>
    <name evidence="2" type="ORF">Tco_0678051</name>
</gene>
<dbReference type="EMBL" id="BQNB010009435">
    <property type="protein sequence ID" value="GJS63487.1"/>
    <property type="molecule type" value="Genomic_DNA"/>
</dbReference>
<protein>
    <recommendedName>
        <fullName evidence="4">Reverse transcriptase domain-containing protein</fullName>
    </recommendedName>
</protein>
<accession>A0ABQ4XEJ0</accession>